<evidence type="ECO:0000259" key="3">
    <source>
        <dbReference type="PROSITE" id="PS51782"/>
    </source>
</evidence>
<dbReference type="EMBL" id="JBHRZF010000076">
    <property type="protein sequence ID" value="MFC3860494.1"/>
    <property type="molecule type" value="Genomic_DNA"/>
</dbReference>
<protein>
    <submittedName>
        <fullName evidence="4">Peptidoglycan DD-metalloendopeptidase family protein</fullName>
    </submittedName>
</protein>
<evidence type="ECO:0000256" key="1">
    <source>
        <dbReference type="ARBA" id="ARBA00022729"/>
    </source>
</evidence>
<keyword evidence="1 2" id="KW-0732">Signal</keyword>
<dbReference type="Proteomes" id="UP001595748">
    <property type="component" value="Unassembled WGS sequence"/>
</dbReference>
<feature type="domain" description="LysM" evidence="3">
    <location>
        <begin position="22"/>
        <end position="67"/>
    </location>
</feature>
<accession>A0ABV8A4Y8</accession>
<name>A0ABV8A4Y8_9DEIO</name>
<dbReference type="CDD" id="cd12797">
    <property type="entry name" value="M23_peptidase"/>
    <property type="match status" value="1"/>
</dbReference>
<feature type="signal peptide" evidence="2">
    <location>
        <begin position="1"/>
        <end position="20"/>
    </location>
</feature>
<dbReference type="InterPro" id="IPR036779">
    <property type="entry name" value="LysM_dom_sf"/>
</dbReference>
<feature type="domain" description="LysM" evidence="3">
    <location>
        <begin position="75"/>
        <end position="120"/>
    </location>
</feature>
<evidence type="ECO:0000256" key="2">
    <source>
        <dbReference type="SAM" id="SignalP"/>
    </source>
</evidence>
<gene>
    <name evidence="4" type="ORF">ACFOPQ_06910</name>
</gene>
<dbReference type="InterPro" id="IPR011055">
    <property type="entry name" value="Dup_hybrid_motif"/>
</dbReference>
<proteinExistence type="predicted"/>
<keyword evidence="5" id="KW-1185">Reference proteome</keyword>
<feature type="chain" id="PRO_5046045135" evidence="2">
    <location>
        <begin position="21"/>
        <end position="283"/>
    </location>
</feature>
<dbReference type="PROSITE" id="PS51782">
    <property type="entry name" value="LYSM"/>
    <property type="match status" value="2"/>
</dbReference>
<dbReference type="PANTHER" id="PTHR21666:SF289">
    <property type="entry name" value="L-ALA--D-GLU ENDOPEPTIDASE"/>
    <property type="match status" value="1"/>
</dbReference>
<dbReference type="SMART" id="SM00257">
    <property type="entry name" value="LysM"/>
    <property type="match status" value="2"/>
</dbReference>
<evidence type="ECO:0000313" key="4">
    <source>
        <dbReference type="EMBL" id="MFC3860494.1"/>
    </source>
</evidence>
<dbReference type="Gene3D" id="3.10.350.10">
    <property type="entry name" value="LysM domain"/>
    <property type="match status" value="2"/>
</dbReference>
<dbReference type="Gene3D" id="2.70.70.10">
    <property type="entry name" value="Glucose Permease (Domain IIA)"/>
    <property type="match status" value="1"/>
</dbReference>
<evidence type="ECO:0000313" key="5">
    <source>
        <dbReference type="Proteomes" id="UP001595748"/>
    </source>
</evidence>
<dbReference type="Pfam" id="PF01476">
    <property type="entry name" value="LysM"/>
    <property type="match status" value="2"/>
</dbReference>
<organism evidence="4 5">
    <name type="scientific">Deinococcus antarcticus</name>
    <dbReference type="NCBI Taxonomy" id="1298767"/>
    <lineage>
        <taxon>Bacteria</taxon>
        <taxon>Thermotogati</taxon>
        <taxon>Deinococcota</taxon>
        <taxon>Deinococci</taxon>
        <taxon>Deinococcales</taxon>
        <taxon>Deinococcaceae</taxon>
        <taxon>Deinococcus</taxon>
    </lineage>
</organism>
<comment type="caution">
    <text evidence="4">The sequence shown here is derived from an EMBL/GenBank/DDBJ whole genome shotgun (WGS) entry which is preliminary data.</text>
</comment>
<dbReference type="InterPro" id="IPR050570">
    <property type="entry name" value="Cell_wall_metabolism_enzyme"/>
</dbReference>
<dbReference type="SUPFAM" id="SSF51261">
    <property type="entry name" value="Duplicated hybrid motif"/>
    <property type="match status" value="1"/>
</dbReference>
<dbReference type="InterPro" id="IPR016047">
    <property type="entry name" value="M23ase_b-sheet_dom"/>
</dbReference>
<sequence>MRAFITCIFLALALGTSSLAATTYRVKSGDTLIGIAERAGVSVPQIRAVNPSLKNSSVVRIGSTLQIPNRQVAAKKYHVKAGENLTTIARKFSLSLSQLLRANPVYRNGKNVWAGAVITIPGRNVAAGLGSSRTSSQAVIRTTGIRVNAAPAARNGWLWPVPGYHYVSSEFGERELDGTNAMHYGVDIVAPHGTPVLAARSGRVIESRADFERGWGWTVVVEHPDGWITRYAHLSQNLVQKGELVTRGQRVGRVGNTGRSTGTHLHYGTYMRWNPKDPMSLYD</sequence>
<dbReference type="InterPro" id="IPR018392">
    <property type="entry name" value="LysM"/>
</dbReference>
<reference evidence="5" key="1">
    <citation type="journal article" date="2019" name="Int. J. Syst. Evol. Microbiol.">
        <title>The Global Catalogue of Microorganisms (GCM) 10K type strain sequencing project: providing services to taxonomists for standard genome sequencing and annotation.</title>
        <authorList>
            <consortium name="The Broad Institute Genomics Platform"/>
            <consortium name="The Broad Institute Genome Sequencing Center for Infectious Disease"/>
            <person name="Wu L."/>
            <person name="Ma J."/>
        </authorList>
    </citation>
    <scope>NUCLEOTIDE SEQUENCE [LARGE SCALE GENOMIC DNA]</scope>
    <source>
        <strain evidence="5">CCTCC AB 2013263</strain>
    </source>
</reference>
<dbReference type="RefSeq" id="WP_380076640.1">
    <property type="nucleotide sequence ID" value="NZ_JBHRZF010000076.1"/>
</dbReference>
<dbReference type="PANTHER" id="PTHR21666">
    <property type="entry name" value="PEPTIDASE-RELATED"/>
    <property type="match status" value="1"/>
</dbReference>
<dbReference type="SUPFAM" id="SSF54106">
    <property type="entry name" value="LysM domain"/>
    <property type="match status" value="2"/>
</dbReference>
<dbReference type="CDD" id="cd00118">
    <property type="entry name" value="LysM"/>
    <property type="match status" value="2"/>
</dbReference>
<dbReference type="Pfam" id="PF01551">
    <property type="entry name" value="Peptidase_M23"/>
    <property type="match status" value="1"/>
</dbReference>